<dbReference type="Gene3D" id="1.20.1250.20">
    <property type="entry name" value="MFS general substrate transporter like domains"/>
    <property type="match status" value="1"/>
</dbReference>
<keyword evidence="9" id="KW-1185">Reference proteome</keyword>
<feature type="transmembrane region" description="Helical" evidence="6">
    <location>
        <begin position="83"/>
        <end position="100"/>
    </location>
</feature>
<evidence type="ECO:0000256" key="4">
    <source>
        <dbReference type="ARBA" id="ARBA00022989"/>
    </source>
</evidence>
<proteinExistence type="predicted"/>
<organism evidence="8 9">
    <name type="scientific">Absidia repens</name>
    <dbReference type="NCBI Taxonomy" id="90262"/>
    <lineage>
        <taxon>Eukaryota</taxon>
        <taxon>Fungi</taxon>
        <taxon>Fungi incertae sedis</taxon>
        <taxon>Mucoromycota</taxon>
        <taxon>Mucoromycotina</taxon>
        <taxon>Mucoromycetes</taxon>
        <taxon>Mucorales</taxon>
        <taxon>Cunninghamellaceae</taxon>
        <taxon>Absidia</taxon>
    </lineage>
</organism>
<dbReference type="PROSITE" id="PS50850">
    <property type="entry name" value="MFS"/>
    <property type="match status" value="1"/>
</dbReference>
<feature type="transmembrane region" description="Helical" evidence="6">
    <location>
        <begin position="144"/>
        <end position="166"/>
    </location>
</feature>
<feature type="transmembrane region" description="Helical" evidence="6">
    <location>
        <begin position="12"/>
        <end position="37"/>
    </location>
</feature>
<evidence type="ECO:0000256" key="3">
    <source>
        <dbReference type="ARBA" id="ARBA00022692"/>
    </source>
</evidence>
<protein>
    <submittedName>
        <fullName evidence="8">Major facilitator superfamily domain-containing protein</fullName>
    </submittedName>
</protein>
<comment type="caution">
    <text evidence="8">The sequence shown here is derived from an EMBL/GenBank/DDBJ whole genome shotgun (WGS) entry which is preliminary data.</text>
</comment>
<reference evidence="8 9" key="1">
    <citation type="submission" date="2016-07" db="EMBL/GenBank/DDBJ databases">
        <title>Pervasive Adenine N6-methylation of Active Genes in Fungi.</title>
        <authorList>
            <consortium name="DOE Joint Genome Institute"/>
            <person name="Mondo S.J."/>
            <person name="Dannebaum R.O."/>
            <person name="Kuo R.C."/>
            <person name="Labutti K."/>
            <person name="Haridas S."/>
            <person name="Kuo A."/>
            <person name="Salamov A."/>
            <person name="Ahrendt S.R."/>
            <person name="Lipzen A."/>
            <person name="Sullivan W."/>
            <person name="Andreopoulos W.B."/>
            <person name="Clum A."/>
            <person name="Lindquist E."/>
            <person name="Daum C."/>
            <person name="Ramamoorthy G.K."/>
            <person name="Gryganskyi A."/>
            <person name="Culley D."/>
            <person name="Magnuson J.K."/>
            <person name="James T.Y."/>
            <person name="O'Malley M.A."/>
            <person name="Stajich J.E."/>
            <person name="Spatafora J.W."/>
            <person name="Visel A."/>
            <person name="Grigoriev I.V."/>
        </authorList>
    </citation>
    <scope>NUCLEOTIDE SEQUENCE [LARGE SCALE GENOMIC DNA]</scope>
    <source>
        <strain evidence="8 9">NRRL 1336</strain>
    </source>
</reference>
<feature type="domain" description="Major facilitator superfamily (MFS) profile" evidence="7">
    <location>
        <begin position="1"/>
        <end position="499"/>
    </location>
</feature>
<dbReference type="EMBL" id="MCGE01000005">
    <property type="protein sequence ID" value="ORZ21166.1"/>
    <property type="molecule type" value="Genomic_DNA"/>
</dbReference>
<evidence type="ECO:0000259" key="7">
    <source>
        <dbReference type="PROSITE" id="PS50850"/>
    </source>
</evidence>
<dbReference type="AlphaFoldDB" id="A0A1X2IRK3"/>
<keyword evidence="3 6" id="KW-0812">Transmembrane</keyword>
<feature type="transmembrane region" description="Helical" evidence="6">
    <location>
        <begin position="279"/>
        <end position="303"/>
    </location>
</feature>
<feature type="transmembrane region" description="Helical" evidence="6">
    <location>
        <begin position="315"/>
        <end position="339"/>
    </location>
</feature>
<dbReference type="InterPro" id="IPR011701">
    <property type="entry name" value="MFS"/>
</dbReference>
<evidence type="ECO:0000256" key="2">
    <source>
        <dbReference type="ARBA" id="ARBA00022448"/>
    </source>
</evidence>
<name>A0A1X2IRK3_9FUNG</name>
<sequence>MTDLAVFPKWQLTIIYLCRFAEPVTFSVHLPFIYFLVRDFHVAKDDAQIGFYVGLLTSLFGVAQFVSAIPWGLISDRFGRKPVIMIGLTSTTLSMFLFGFSKSYAFAITIKFLSGLMDGNIGVIKSMIQENTMHCTQEQRARAFSFLQVTFGAGSVVGVMIGGLLYDPIATFPGLFEYNERLRYFVMIYPAFLPCFASACISSIGLLFGAVFLKETLIVTPAIDQEQNETTPLLNSTNKMNTRYQNSPSTYEANDTITSHPNSFTNMASKLKKSLTESVLLICSTYGMIAFQNVFYDTLFIIWSPALIDQGGIGLTFIQMSLILTISGVVTLVTQLVFFHKLVYYFGTLKLLHWTLLISIVVFSTQGFTRLLYYLPIDVTNTIMLADGNGAVASLGWIVWSAAATEMVVKTICQTIMMTSSVMLINDSAPTLDSLGTINGFSLCIAALTRAAGPALCGFIWSSTNSGTNIPSFMQPYIVWIILSFVGIGTFILYQQFRQKISSTRSNTTATSNSE</sequence>
<feature type="transmembrane region" description="Helical" evidence="6">
    <location>
        <begin position="49"/>
        <end position="71"/>
    </location>
</feature>
<evidence type="ECO:0000313" key="8">
    <source>
        <dbReference type="EMBL" id="ORZ21166.1"/>
    </source>
</evidence>
<evidence type="ECO:0000313" key="9">
    <source>
        <dbReference type="Proteomes" id="UP000193560"/>
    </source>
</evidence>
<evidence type="ECO:0000256" key="6">
    <source>
        <dbReference type="SAM" id="Phobius"/>
    </source>
</evidence>
<comment type="subcellular location">
    <subcellularLocation>
        <location evidence="1">Membrane</location>
        <topology evidence="1">Multi-pass membrane protein</topology>
    </subcellularLocation>
</comment>
<keyword evidence="5 6" id="KW-0472">Membrane</keyword>
<feature type="transmembrane region" description="Helical" evidence="6">
    <location>
        <begin position="438"/>
        <end position="461"/>
    </location>
</feature>
<dbReference type="InterPro" id="IPR020846">
    <property type="entry name" value="MFS_dom"/>
</dbReference>
<accession>A0A1X2IRK3</accession>
<dbReference type="GO" id="GO:0016020">
    <property type="term" value="C:membrane"/>
    <property type="evidence" value="ECO:0007669"/>
    <property type="project" value="UniProtKB-SubCell"/>
</dbReference>
<feature type="transmembrane region" description="Helical" evidence="6">
    <location>
        <begin position="186"/>
        <end position="213"/>
    </location>
</feature>
<keyword evidence="4 6" id="KW-1133">Transmembrane helix</keyword>
<feature type="transmembrane region" description="Helical" evidence="6">
    <location>
        <begin position="473"/>
        <end position="494"/>
    </location>
</feature>
<dbReference type="CDD" id="cd17330">
    <property type="entry name" value="MFS_SLC46_TetA_like"/>
    <property type="match status" value="1"/>
</dbReference>
<gene>
    <name evidence="8" type="ORF">BCR42DRAFT_406962</name>
</gene>
<dbReference type="PANTHER" id="PTHR23504">
    <property type="entry name" value="MAJOR FACILITATOR SUPERFAMILY DOMAIN-CONTAINING PROTEIN 10"/>
    <property type="match status" value="1"/>
</dbReference>
<keyword evidence="2" id="KW-0813">Transport</keyword>
<dbReference type="SUPFAM" id="SSF103473">
    <property type="entry name" value="MFS general substrate transporter"/>
    <property type="match status" value="1"/>
</dbReference>
<dbReference type="PRINTS" id="PR01035">
    <property type="entry name" value="TCRTETA"/>
</dbReference>
<dbReference type="Proteomes" id="UP000193560">
    <property type="component" value="Unassembled WGS sequence"/>
</dbReference>
<dbReference type="InterPro" id="IPR036259">
    <property type="entry name" value="MFS_trans_sf"/>
</dbReference>
<dbReference type="PANTHER" id="PTHR23504:SF15">
    <property type="entry name" value="MAJOR FACILITATOR SUPERFAMILY (MFS) PROFILE DOMAIN-CONTAINING PROTEIN"/>
    <property type="match status" value="1"/>
</dbReference>
<feature type="transmembrane region" description="Helical" evidence="6">
    <location>
        <begin position="351"/>
        <end position="375"/>
    </location>
</feature>
<dbReference type="GO" id="GO:0022857">
    <property type="term" value="F:transmembrane transporter activity"/>
    <property type="evidence" value="ECO:0007669"/>
    <property type="project" value="InterPro"/>
</dbReference>
<dbReference type="InterPro" id="IPR001958">
    <property type="entry name" value="Tet-R_TetA/multi-R_MdtG-like"/>
</dbReference>
<dbReference type="OrthoDB" id="419616at2759"/>
<dbReference type="Pfam" id="PF07690">
    <property type="entry name" value="MFS_1"/>
    <property type="match status" value="1"/>
</dbReference>
<evidence type="ECO:0000256" key="5">
    <source>
        <dbReference type="ARBA" id="ARBA00023136"/>
    </source>
</evidence>
<evidence type="ECO:0000256" key="1">
    <source>
        <dbReference type="ARBA" id="ARBA00004141"/>
    </source>
</evidence>